<accession>A0A4S4LR20</accession>
<gene>
    <name evidence="1" type="ORF">EUX98_g9557</name>
</gene>
<protein>
    <submittedName>
        <fullName evidence="1">Uncharacterized protein</fullName>
    </submittedName>
</protein>
<dbReference type="AlphaFoldDB" id="A0A4S4LR20"/>
<proteinExistence type="predicted"/>
<keyword evidence="2" id="KW-1185">Reference proteome</keyword>
<name>A0A4S4LR20_9APHY</name>
<dbReference type="EMBL" id="SGPM01000889">
    <property type="protein sequence ID" value="THH14816.1"/>
    <property type="molecule type" value="Genomic_DNA"/>
</dbReference>
<evidence type="ECO:0000313" key="2">
    <source>
        <dbReference type="Proteomes" id="UP000308730"/>
    </source>
</evidence>
<comment type="caution">
    <text evidence="1">The sequence shown here is derived from an EMBL/GenBank/DDBJ whole genome shotgun (WGS) entry which is preliminary data.</text>
</comment>
<organism evidence="1 2">
    <name type="scientific">Antrodiella citrinella</name>
    <dbReference type="NCBI Taxonomy" id="2447956"/>
    <lineage>
        <taxon>Eukaryota</taxon>
        <taxon>Fungi</taxon>
        <taxon>Dikarya</taxon>
        <taxon>Basidiomycota</taxon>
        <taxon>Agaricomycotina</taxon>
        <taxon>Agaricomycetes</taxon>
        <taxon>Polyporales</taxon>
        <taxon>Steccherinaceae</taxon>
        <taxon>Antrodiella</taxon>
    </lineage>
</organism>
<reference evidence="1 2" key="1">
    <citation type="submission" date="2019-02" db="EMBL/GenBank/DDBJ databases">
        <title>Genome sequencing of the rare red list fungi Antrodiella citrinella (Flaviporus citrinellus).</title>
        <authorList>
            <person name="Buettner E."/>
            <person name="Kellner H."/>
        </authorList>
    </citation>
    <scope>NUCLEOTIDE SEQUENCE [LARGE SCALE GENOMIC DNA]</scope>
    <source>
        <strain evidence="1 2">DSM 108506</strain>
    </source>
</reference>
<dbReference type="Proteomes" id="UP000308730">
    <property type="component" value="Unassembled WGS sequence"/>
</dbReference>
<sequence>MKQGLAKLGSIRKVSFIHCVLAEHLAPLFLSSLPNLDSATFDAFMLRLMDDTPKPIGPLRLKSLSIHFPPLQLPLIFPKDSLQSLELLLISQTNSWQHSGIITFLNQIGHRTRSLSFLPGSIAIAIRPFKTMEDALVKWTETPALTGGLRLTVGHITPLSDLVVPFLTNVESRPVEEIAMGCSFESSNEIGPIDYEGLNEAFAAPSFQALKVAHFIYAGSLSLKQVEERIKEVLPNLPARGITVEVENLKS</sequence>
<evidence type="ECO:0000313" key="1">
    <source>
        <dbReference type="EMBL" id="THH14816.1"/>
    </source>
</evidence>